<dbReference type="GO" id="GO:1990404">
    <property type="term" value="F:NAD+-protein mono-ADP-ribosyltransferase activity"/>
    <property type="evidence" value="ECO:0007669"/>
    <property type="project" value="Ensembl"/>
</dbReference>
<keyword evidence="14" id="KW-1185">Reference proteome</keyword>
<dbReference type="InterPro" id="IPR001357">
    <property type="entry name" value="BRCT_dom"/>
</dbReference>
<dbReference type="STRING" id="13735.ENSPSIP00000015981"/>
<dbReference type="GO" id="GO:0006954">
    <property type="term" value="P:inflammatory response"/>
    <property type="evidence" value="ECO:0007669"/>
    <property type="project" value="Ensembl"/>
</dbReference>
<dbReference type="PROSITE" id="PS51468">
    <property type="entry name" value="VIT"/>
    <property type="match status" value="1"/>
</dbReference>
<dbReference type="eggNOG" id="KOG1037">
    <property type="taxonomic scope" value="Eukaryota"/>
</dbReference>
<dbReference type="Ensembl" id="ENSPSIT00000016056.1">
    <property type="protein sequence ID" value="ENSPSIP00000015981.1"/>
    <property type="gene ID" value="ENSPSIG00000014196.1"/>
</dbReference>
<dbReference type="HOGENOM" id="CLU_001437_0_0_1"/>
<dbReference type="InterPro" id="IPR058904">
    <property type="entry name" value="PARP4_MVP-ID"/>
</dbReference>
<dbReference type="GO" id="GO:0003950">
    <property type="term" value="F:NAD+ poly-ADP-ribosyltransferase activity"/>
    <property type="evidence" value="ECO:0007669"/>
    <property type="project" value="UniProtKB-UniRule"/>
</dbReference>
<comment type="subcellular location">
    <subcellularLocation>
        <location evidence="1">Nucleus</location>
    </subcellularLocation>
</comment>
<name>K7G6S0_PELSI</name>
<evidence type="ECO:0000256" key="8">
    <source>
        <dbReference type="RuleBase" id="RU362114"/>
    </source>
</evidence>
<dbReference type="InterPro" id="IPR031273">
    <property type="entry name" value="PARP4"/>
</dbReference>
<keyword evidence="6" id="KW-0539">Nucleus</keyword>
<dbReference type="InterPro" id="IPR036420">
    <property type="entry name" value="BRCT_dom_sf"/>
</dbReference>
<evidence type="ECO:0000256" key="4">
    <source>
        <dbReference type="ARBA" id="ARBA00022695"/>
    </source>
</evidence>
<sequence length="1635" mass="185500">MTVAIFANCVFFLKVKHLPIQEKNRLRTCIKENGGLIYFMLNHECTHVIVDNVASLSSYHLKTIQKHQLPIVSADFIWKSAEEGKLLQADEYETSKSLEGSSDQKPSHCARAWTVGACPRECGTQQALRKCQALLTRFYTENDRDTPYFPQDFEVAKYDVLEKINIEKGKEFVVIELQCSQESCEFPFRISVHFSMSDGFTSKKLFIRTKTSEEVRENYEIYVKDLKNQDFLLRETLPLGADYLASTKLQELLLEEAINSSTLSQEISAFVELIWAEALGHLDHLLLEPVNNLSLNDVSKAEGILLQMKNAMNEGTPAEALKAMMMEFYRIIRHKSGIDYNITKKLLSSKQDLCQLIMQEVNRSEIGLSKIVPKSLVQPIGCVFSSSGIQYENEHLFLNVWSSLSIYKHIDCPVKVLKIYRVGRISETAEFLSNLGNIQSLFHASSVRNFVGILSRGLLLPKIVVENHGLERTDIGNLGSGIYFSDSISTSIKYSSPSEMDGTRLLAVCNVALGTCLDLYKKDVTLTSAPSGYDSVHGVRKTENIYSDFEDDEFVVYKTCQVKMRYIVKFCLVGDQVKQFQPGIETELEKDRPVTSHCHLQLKDLDYALPSLNLLNPIKTGLQDTSGNPVPLEDIHIKGRIMDFIAQIVVFQTYINQNDNPIEAKYVFPLDDTAAVCGFEAFINGKHIVGEVKEKEQAHKEYREAVSRGDGAYLMDQDAPDVFTVSVGNLPPKSTVLIKITYITELSFQNGCITFQMPTAVAPWQQDKALNENTQDTVKKVGVKRIGTKKGFCVVMSIEMPYSIERIHSWTHKLKIKKLLCLLKIELLDNLKRNTSSFQWKQKLKNAFSLKPCEHVLHPSLHYFLWEINELVFVCICVICAKRMLNFQRAWEILLLLLAFTLDIIRTVDGAFGKMEALLHLVSFELCLIFYLKTKKSFKNVVSSTANHHILRTLSQYGAGAYEYFDPKSKYNWLKKIESQTSRIYSPGCSSVSIKWQQFDSNAPEPLQAPTQIYNERLLVYRFIPHCTQATLNALINDQELQAMISTTELQKTTGTLLHKLTARALIRDYENGILHENETEHEMKKHTLKVLIINLSMENSIITQFTSFVAVEKRDITEVQHSGVPNIPELIAKEDTDFLPYMDWEPKTSEHGLQSLTRAVGFSRYWRAETRIHCLEHEQHLGVPNIMEPMAPEHLDFLSHMDCEPKTPGLEYMSSNRATGFEHPNATPFFTYQTVERIKTTTLLGTSSPALVHPLCLTPQNTVTPFFAGATEVGLFGSVSKPQPEFSPHSQKSLSKISIPQSPVFGDFHQHLLTPNRRPPLPLPPPLPPKLIPGLRLHSLCSFTPSSLKKANFEAQEKLFLLQTAPSPVLSFAVVLHFGIKSSYHFLPGSESFSAENFLQFNIFSFVQFVSTYLYTKSLLLVLPLLPYFPLKHSVPPSCAFCSPASTSPSHNRFTSQSEILIHYSNPHIDSLEFIPEILELWYRCHWEYANCGQVVCGLDLKDGFWNLSPELGVLLDLDVDYLINNFLPKKGIWSLGPKGREVLQLIATLLVLQFIRYKQQLEGITFKSLMKLDDSPTSSAIHWAFASVKKAVEWVRRVDRQFPAICHRLELGKDWDSATKKLLGIELINTNFP</sequence>
<proteinExistence type="inferred from homology"/>
<evidence type="ECO:0000256" key="1">
    <source>
        <dbReference type="ARBA" id="ARBA00004123"/>
    </source>
</evidence>
<evidence type="ECO:0000259" key="9">
    <source>
        <dbReference type="PROSITE" id="PS50172"/>
    </source>
</evidence>
<keyword evidence="3 8" id="KW-0808">Transferase</keyword>
<dbReference type="GeneTree" id="ENSGT00940000160555"/>
<protein>
    <recommendedName>
        <fullName evidence="8">Poly [ADP-ribose] polymerase</fullName>
        <shortName evidence="8">PARP</shortName>
        <ecNumber evidence="8">2.4.2.-</ecNumber>
    </recommendedName>
</protein>
<dbReference type="SUPFAM" id="SSF56399">
    <property type="entry name" value="ADP-ribosylation"/>
    <property type="match status" value="1"/>
</dbReference>
<evidence type="ECO:0000256" key="7">
    <source>
        <dbReference type="ARBA" id="ARBA00024347"/>
    </source>
</evidence>
<dbReference type="EMBL" id="AGCU01047293">
    <property type="status" value="NOT_ANNOTATED_CDS"/>
    <property type="molecule type" value="Genomic_DNA"/>
</dbReference>
<evidence type="ECO:0000259" key="11">
    <source>
        <dbReference type="PROSITE" id="PS51060"/>
    </source>
</evidence>
<dbReference type="InterPro" id="IPR013694">
    <property type="entry name" value="VIT"/>
</dbReference>
<dbReference type="Pfam" id="PF26156">
    <property type="entry name" value="PARP4_MVP-ID"/>
    <property type="match status" value="1"/>
</dbReference>
<feature type="domain" description="PARP catalytic" evidence="10">
    <location>
        <begin position="370"/>
        <end position="579"/>
    </location>
</feature>
<evidence type="ECO:0000256" key="5">
    <source>
        <dbReference type="ARBA" id="ARBA00023027"/>
    </source>
</evidence>
<dbReference type="Proteomes" id="UP000007267">
    <property type="component" value="Unassembled WGS sequence"/>
</dbReference>
<dbReference type="InterPro" id="IPR058905">
    <property type="entry name" value="WGR-like_PARP4"/>
</dbReference>
<reference evidence="13" key="3">
    <citation type="submission" date="2025-08" db="UniProtKB">
        <authorList>
            <consortium name="Ensembl"/>
        </authorList>
    </citation>
    <scope>IDENTIFICATION</scope>
</reference>
<dbReference type="SUPFAM" id="SSF52113">
    <property type="entry name" value="BRCT domain"/>
    <property type="match status" value="1"/>
</dbReference>
<evidence type="ECO:0000256" key="6">
    <source>
        <dbReference type="ARBA" id="ARBA00023242"/>
    </source>
</evidence>
<evidence type="ECO:0000313" key="14">
    <source>
        <dbReference type="Proteomes" id="UP000007267"/>
    </source>
</evidence>
<reference evidence="14" key="1">
    <citation type="submission" date="2011-10" db="EMBL/GenBank/DDBJ databases">
        <authorList>
            <consortium name="Soft-shell Turtle Genome Consortium"/>
        </authorList>
    </citation>
    <scope>NUCLEOTIDE SEQUENCE [LARGE SCALE GENOMIC DNA]</scope>
    <source>
        <strain evidence="14">Daiwa-1</strain>
    </source>
</reference>
<dbReference type="Pfam" id="PF00533">
    <property type="entry name" value="BRCT"/>
    <property type="match status" value="1"/>
</dbReference>
<reference evidence="14" key="2">
    <citation type="journal article" date="2013" name="Nat. Genet.">
        <title>The draft genomes of soft-shell turtle and green sea turtle yield insights into the development and evolution of the turtle-specific body plan.</title>
        <authorList>
            <person name="Wang Z."/>
            <person name="Pascual-Anaya J."/>
            <person name="Zadissa A."/>
            <person name="Li W."/>
            <person name="Niimura Y."/>
            <person name="Huang Z."/>
            <person name="Li C."/>
            <person name="White S."/>
            <person name="Xiong Z."/>
            <person name="Fang D."/>
            <person name="Wang B."/>
            <person name="Ming Y."/>
            <person name="Chen Y."/>
            <person name="Zheng Y."/>
            <person name="Kuraku S."/>
            <person name="Pignatelli M."/>
            <person name="Herrero J."/>
            <person name="Beal K."/>
            <person name="Nozawa M."/>
            <person name="Li Q."/>
            <person name="Wang J."/>
            <person name="Zhang H."/>
            <person name="Yu L."/>
            <person name="Shigenobu S."/>
            <person name="Wang J."/>
            <person name="Liu J."/>
            <person name="Flicek P."/>
            <person name="Searle S."/>
            <person name="Wang J."/>
            <person name="Kuratani S."/>
            <person name="Yin Y."/>
            <person name="Aken B."/>
            <person name="Zhang G."/>
            <person name="Irie N."/>
        </authorList>
    </citation>
    <scope>NUCLEOTIDE SEQUENCE [LARGE SCALE GENOMIC DNA]</scope>
    <source>
        <strain evidence="14">Daiwa-1</strain>
    </source>
</reference>
<dbReference type="GO" id="GO:0005654">
    <property type="term" value="C:nucleoplasm"/>
    <property type="evidence" value="ECO:0007669"/>
    <property type="project" value="Ensembl"/>
</dbReference>
<dbReference type="InterPro" id="IPR012317">
    <property type="entry name" value="Poly(ADP-ribose)pol_cat_dom"/>
</dbReference>
<dbReference type="Pfam" id="PF26166">
    <property type="entry name" value="WGR-like_PARP4"/>
    <property type="match status" value="1"/>
</dbReference>
<dbReference type="InterPro" id="IPR036616">
    <property type="entry name" value="Poly(ADP-ribose)pol_reg_dom_sf"/>
</dbReference>
<dbReference type="EMBL" id="AGCU01047291">
    <property type="status" value="NOT_ANNOTATED_CDS"/>
    <property type="molecule type" value="Genomic_DNA"/>
</dbReference>
<evidence type="ECO:0000256" key="3">
    <source>
        <dbReference type="ARBA" id="ARBA00022679"/>
    </source>
</evidence>
<dbReference type="OMA" id="PHKGTMP"/>
<evidence type="ECO:0000259" key="10">
    <source>
        <dbReference type="PROSITE" id="PS51059"/>
    </source>
</evidence>
<evidence type="ECO:0000256" key="2">
    <source>
        <dbReference type="ARBA" id="ARBA00022676"/>
    </source>
</evidence>
<dbReference type="Gene3D" id="3.40.50.10190">
    <property type="entry name" value="BRCT domain"/>
    <property type="match status" value="1"/>
</dbReference>
<dbReference type="GO" id="GO:0005876">
    <property type="term" value="C:spindle microtubule"/>
    <property type="evidence" value="ECO:0007669"/>
    <property type="project" value="Ensembl"/>
</dbReference>
<dbReference type="InterPro" id="IPR004102">
    <property type="entry name" value="Poly(ADP-ribose)pol_reg_dom"/>
</dbReference>
<dbReference type="PANTHER" id="PTHR46530:SF1">
    <property type="entry name" value="PROTEIN MONO-ADP-RIBOSYLTRANSFERASE PARP4"/>
    <property type="match status" value="1"/>
</dbReference>
<dbReference type="EMBL" id="AGCU01047292">
    <property type="status" value="NOT_ANNOTATED_CDS"/>
    <property type="molecule type" value="Genomic_DNA"/>
</dbReference>
<feature type="domain" description="PARP alpha-helical" evidence="11">
    <location>
        <begin position="246"/>
        <end position="374"/>
    </location>
</feature>
<dbReference type="PANTHER" id="PTHR46530">
    <property type="entry name" value="PROTEIN MONO-ADP-RIBOSYLTRANSFERASE PARP4"/>
    <property type="match status" value="1"/>
</dbReference>
<comment type="similarity">
    <text evidence="7">Belongs to the ARTD/PARP family.</text>
</comment>
<reference evidence="13" key="4">
    <citation type="submission" date="2025-09" db="UniProtKB">
        <authorList>
            <consortium name="Ensembl"/>
        </authorList>
    </citation>
    <scope>IDENTIFICATION</scope>
</reference>
<evidence type="ECO:0000259" key="12">
    <source>
        <dbReference type="PROSITE" id="PS51468"/>
    </source>
</evidence>
<dbReference type="CDD" id="cd17726">
    <property type="entry name" value="BRCT_PARP4_like"/>
    <property type="match status" value="1"/>
</dbReference>
<dbReference type="SMART" id="SM00292">
    <property type="entry name" value="BRCT"/>
    <property type="match status" value="1"/>
</dbReference>
<dbReference type="GO" id="GO:0005829">
    <property type="term" value="C:cytosol"/>
    <property type="evidence" value="ECO:0007669"/>
    <property type="project" value="Ensembl"/>
</dbReference>
<dbReference type="Pfam" id="PF00644">
    <property type="entry name" value="PARP"/>
    <property type="match status" value="1"/>
</dbReference>
<dbReference type="Pfam" id="PF08487">
    <property type="entry name" value="VIT"/>
    <property type="match status" value="1"/>
</dbReference>
<dbReference type="SMART" id="SM00609">
    <property type="entry name" value="VIT"/>
    <property type="match status" value="1"/>
</dbReference>
<dbReference type="PROSITE" id="PS51059">
    <property type="entry name" value="PARP_CATALYTIC"/>
    <property type="match status" value="1"/>
</dbReference>
<evidence type="ECO:0000313" key="13">
    <source>
        <dbReference type="Ensembl" id="ENSPSIP00000015981.1"/>
    </source>
</evidence>
<dbReference type="SUPFAM" id="SSF47587">
    <property type="entry name" value="Domain of poly(ADP-ribose) polymerase"/>
    <property type="match status" value="1"/>
</dbReference>
<keyword evidence="5 8" id="KW-0520">NAD</keyword>
<gene>
    <name evidence="13" type="primary">PARP4</name>
</gene>
<organism evidence="13 14">
    <name type="scientific">Pelodiscus sinensis</name>
    <name type="common">Chinese softshell turtle</name>
    <name type="synonym">Trionyx sinensis</name>
    <dbReference type="NCBI Taxonomy" id="13735"/>
    <lineage>
        <taxon>Eukaryota</taxon>
        <taxon>Metazoa</taxon>
        <taxon>Chordata</taxon>
        <taxon>Craniata</taxon>
        <taxon>Vertebrata</taxon>
        <taxon>Euteleostomi</taxon>
        <taxon>Archelosauria</taxon>
        <taxon>Testudinata</taxon>
        <taxon>Testudines</taxon>
        <taxon>Cryptodira</taxon>
        <taxon>Trionychia</taxon>
        <taxon>Trionychidae</taxon>
        <taxon>Pelodiscus</taxon>
    </lineage>
</organism>
<dbReference type="EMBL" id="AGCU01047290">
    <property type="status" value="NOT_ANNOTATED_CDS"/>
    <property type="molecule type" value="Genomic_DNA"/>
</dbReference>
<dbReference type="GO" id="GO:0016779">
    <property type="term" value="F:nucleotidyltransferase activity"/>
    <property type="evidence" value="ECO:0007669"/>
    <property type="project" value="UniProtKB-KW"/>
</dbReference>
<keyword evidence="2 8" id="KW-0328">Glycosyltransferase</keyword>
<dbReference type="EMBL" id="AGCU01047289">
    <property type="status" value="NOT_ANNOTATED_CDS"/>
    <property type="molecule type" value="Genomic_DNA"/>
</dbReference>
<feature type="domain" description="BRCT" evidence="9">
    <location>
        <begin position="1"/>
        <end position="94"/>
    </location>
</feature>
<dbReference type="PROSITE" id="PS50172">
    <property type="entry name" value="BRCT"/>
    <property type="match status" value="1"/>
</dbReference>
<dbReference type="GO" id="GO:0019899">
    <property type="term" value="F:enzyme binding"/>
    <property type="evidence" value="ECO:0007669"/>
    <property type="project" value="Ensembl"/>
</dbReference>
<accession>K7G6S0</accession>
<feature type="domain" description="VIT" evidence="12">
    <location>
        <begin position="616"/>
        <end position="744"/>
    </location>
</feature>
<keyword evidence="4" id="KW-0548">Nucleotidyltransferase</keyword>
<dbReference type="PROSITE" id="PS51060">
    <property type="entry name" value="PARP_ALPHA_HD"/>
    <property type="match status" value="1"/>
</dbReference>
<dbReference type="Gene3D" id="3.90.228.10">
    <property type="match status" value="1"/>
</dbReference>
<dbReference type="EC" id="2.4.2.-" evidence="8"/>